<keyword evidence="2" id="KW-1185">Reference proteome</keyword>
<dbReference type="RefSeq" id="WP_156090259.1">
    <property type="nucleotide sequence ID" value="NZ_CP073767.1"/>
</dbReference>
<protein>
    <submittedName>
        <fullName evidence="1">Uncharacterized protein</fullName>
    </submittedName>
</protein>
<sequence length="48" mass="5200">MFRLPRRSAAPAGVRFCDGCAEVSTAAQRAQRRVERTRTALAALAGPR</sequence>
<organism evidence="1 2">
    <name type="scientific">Dactylosporangium aurantiacum</name>
    <dbReference type="NCBI Taxonomy" id="35754"/>
    <lineage>
        <taxon>Bacteria</taxon>
        <taxon>Bacillati</taxon>
        <taxon>Actinomycetota</taxon>
        <taxon>Actinomycetes</taxon>
        <taxon>Micromonosporales</taxon>
        <taxon>Micromonosporaceae</taxon>
        <taxon>Dactylosporangium</taxon>
    </lineage>
</organism>
<dbReference type="AlphaFoldDB" id="A0A9Q9IDE2"/>
<proteinExistence type="predicted"/>
<evidence type="ECO:0000313" key="1">
    <source>
        <dbReference type="EMBL" id="UWZ51118.1"/>
    </source>
</evidence>
<dbReference type="OrthoDB" id="3699132at2"/>
<accession>A0A9Q9IDE2</accession>
<reference evidence="1" key="1">
    <citation type="submission" date="2021-04" db="EMBL/GenBank/DDBJ databases">
        <title>Dactylosporangium aurantiacum NRRL B-8018 full assembly.</title>
        <authorList>
            <person name="Hartkoorn R.C."/>
            <person name="Beaudoing E."/>
            <person name="Hot D."/>
        </authorList>
    </citation>
    <scope>NUCLEOTIDE SEQUENCE</scope>
    <source>
        <strain evidence="1">NRRL B-8018</strain>
    </source>
</reference>
<dbReference type="KEGG" id="daur:Daura_30660"/>
<name>A0A9Q9IDE2_9ACTN</name>
<gene>
    <name evidence="1" type="ORF">Daura_30660</name>
</gene>
<dbReference type="EMBL" id="CP073767">
    <property type="protein sequence ID" value="UWZ51118.1"/>
    <property type="molecule type" value="Genomic_DNA"/>
</dbReference>
<dbReference type="Proteomes" id="UP001058003">
    <property type="component" value="Chromosome"/>
</dbReference>
<evidence type="ECO:0000313" key="2">
    <source>
        <dbReference type="Proteomes" id="UP001058003"/>
    </source>
</evidence>